<gene>
    <name evidence="2" type="ORF">ACFSJ0_09620</name>
</gene>
<evidence type="ECO:0000313" key="3">
    <source>
        <dbReference type="Proteomes" id="UP001597097"/>
    </source>
</evidence>
<evidence type="ECO:0000313" key="2">
    <source>
        <dbReference type="EMBL" id="MFD1537292.1"/>
    </source>
</evidence>
<accession>A0ABW4G7D6</accession>
<dbReference type="Proteomes" id="UP001597097">
    <property type="component" value="Unassembled WGS sequence"/>
</dbReference>
<feature type="region of interest" description="Disordered" evidence="1">
    <location>
        <begin position="39"/>
        <end position="58"/>
    </location>
</feature>
<protein>
    <submittedName>
        <fullName evidence="2">Uncharacterized protein</fullName>
    </submittedName>
</protein>
<reference evidence="3" key="1">
    <citation type="journal article" date="2019" name="Int. J. Syst. Evol. Microbiol.">
        <title>The Global Catalogue of Microorganisms (GCM) 10K type strain sequencing project: providing services to taxonomists for standard genome sequencing and annotation.</title>
        <authorList>
            <consortium name="The Broad Institute Genomics Platform"/>
            <consortium name="The Broad Institute Genome Sequencing Center for Infectious Disease"/>
            <person name="Wu L."/>
            <person name="Ma J."/>
        </authorList>
    </citation>
    <scope>NUCLEOTIDE SEQUENCE [LARGE SCALE GENOMIC DNA]</scope>
    <source>
        <strain evidence="3">CGMCC 1.15399</strain>
    </source>
</reference>
<dbReference type="RefSeq" id="WP_219528763.1">
    <property type="nucleotide sequence ID" value="NZ_JAHKRM010000005.1"/>
</dbReference>
<sequence>MLASAGDLLARACAERDALSPAEAARLAHRPGRICLTDLPDLERLRERQQPQLSPLGA</sequence>
<keyword evidence="3" id="KW-1185">Reference proteome</keyword>
<dbReference type="EMBL" id="JBHUCM010000008">
    <property type="protein sequence ID" value="MFD1537292.1"/>
    <property type="molecule type" value="Genomic_DNA"/>
</dbReference>
<name>A0ABW4G7D6_9ACTN</name>
<evidence type="ECO:0000256" key="1">
    <source>
        <dbReference type="SAM" id="MobiDB-lite"/>
    </source>
</evidence>
<proteinExistence type="predicted"/>
<comment type="caution">
    <text evidence="2">The sequence shown here is derived from an EMBL/GenBank/DDBJ whole genome shotgun (WGS) entry which is preliminary data.</text>
</comment>
<organism evidence="2 3">
    <name type="scientific">Nonomuraea guangzhouensis</name>
    <dbReference type="NCBI Taxonomy" id="1291555"/>
    <lineage>
        <taxon>Bacteria</taxon>
        <taxon>Bacillati</taxon>
        <taxon>Actinomycetota</taxon>
        <taxon>Actinomycetes</taxon>
        <taxon>Streptosporangiales</taxon>
        <taxon>Streptosporangiaceae</taxon>
        <taxon>Nonomuraea</taxon>
    </lineage>
</organism>